<evidence type="ECO:0000313" key="3">
    <source>
        <dbReference type="Proteomes" id="UP001153069"/>
    </source>
</evidence>
<feature type="transmembrane region" description="Helical" evidence="1">
    <location>
        <begin position="20"/>
        <end position="39"/>
    </location>
</feature>
<organism evidence="2 3">
    <name type="scientific">Seminavis robusta</name>
    <dbReference type="NCBI Taxonomy" id="568900"/>
    <lineage>
        <taxon>Eukaryota</taxon>
        <taxon>Sar</taxon>
        <taxon>Stramenopiles</taxon>
        <taxon>Ochrophyta</taxon>
        <taxon>Bacillariophyta</taxon>
        <taxon>Bacillariophyceae</taxon>
        <taxon>Bacillariophycidae</taxon>
        <taxon>Naviculales</taxon>
        <taxon>Naviculaceae</taxon>
        <taxon>Seminavis</taxon>
    </lineage>
</organism>
<feature type="transmembrane region" description="Helical" evidence="1">
    <location>
        <begin position="165"/>
        <end position="189"/>
    </location>
</feature>
<sequence length="203" mass="22934">MTASPHFSGLERSLSSWSAVKFFLALFVLSQGWIIMTLGETGEDVGRLQTMCLRYPTDPAATGHAARQVLEKWTTRDIHNFEHHFLIDLWIHPILYALFYTSAFLHDLIHRQENANTESTINPVFVGRSGVLVIFSAALCDILENVRHKSITFDSNNGVIAPDQMMYEACVFASTKWFIMGAVSLWLLFRYFSAPTRAAAKSD</sequence>
<accession>A0A9N8E792</accession>
<evidence type="ECO:0000313" key="2">
    <source>
        <dbReference type="EMBL" id="CAB9515145.1"/>
    </source>
</evidence>
<proteinExistence type="predicted"/>
<reference evidence="2" key="1">
    <citation type="submission" date="2020-06" db="EMBL/GenBank/DDBJ databases">
        <authorList>
            <consortium name="Plant Systems Biology data submission"/>
        </authorList>
    </citation>
    <scope>NUCLEOTIDE SEQUENCE</scope>
    <source>
        <strain evidence="2">D6</strain>
    </source>
</reference>
<keyword evidence="3" id="KW-1185">Reference proteome</keyword>
<name>A0A9N8E792_9STRA</name>
<keyword evidence="1" id="KW-0812">Transmembrane</keyword>
<evidence type="ECO:0000256" key="1">
    <source>
        <dbReference type="SAM" id="Phobius"/>
    </source>
</evidence>
<dbReference type="Proteomes" id="UP001153069">
    <property type="component" value="Unassembled WGS sequence"/>
</dbReference>
<dbReference type="AlphaFoldDB" id="A0A9N8E792"/>
<dbReference type="EMBL" id="CAICTM010000695">
    <property type="protein sequence ID" value="CAB9515145.1"/>
    <property type="molecule type" value="Genomic_DNA"/>
</dbReference>
<keyword evidence="1" id="KW-0472">Membrane</keyword>
<gene>
    <name evidence="2" type="ORF">SEMRO_696_G188880.1</name>
</gene>
<comment type="caution">
    <text evidence="2">The sequence shown here is derived from an EMBL/GenBank/DDBJ whole genome shotgun (WGS) entry which is preliminary data.</text>
</comment>
<feature type="transmembrane region" description="Helical" evidence="1">
    <location>
        <begin position="85"/>
        <end position="105"/>
    </location>
</feature>
<protein>
    <submittedName>
        <fullName evidence="2">Uncharacterized protein</fullName>
    </submittedName>
</protein>
<keyword evidence="1" id="KW-1133">Transmembrane helix</keyword>